<gene>
    <name evidence="1" type="ORF">METZ01_LOCUS173432</name>
</gene>
<dbReference type="AlphaFoldDB" id="A0A382C3D2"/>
<organism evidence="1">
    <name type="scientific">marine metagenome</name>
    <dbReference type="NCBI Taxonomy" id="408172"/>
    <lineage>
        <taxon>unclassified sequences</taxon>
        <taxon>metagenomes</taxon>
        <taxon>ecological metagenomes</taxon>
    </lineage>
</organism>
<sequence>MVIDPIQYLDLVNKLEEDAYRGIVGCDFFKIFKNKGLKI</sequence>
<evidence type="ECO:0000313" key="1">
    <source>
        <dbReference type="EMBL" id="SVB20578.1"/>
    </source>
</evidence>
<protein>
    <submittedName>
        <fullName evidence="1">Uncharacterized protein</fullName>
    </submittedName>
</protein>
<dbReference type="EMBL" id="UINC01032620">
    <property type="protein sequence ID" value="SVB20578.1"/>
    <property type="molecule type" value="Genomic_DNA"/>
</dbReference>
<accession>A0A382C3D2</accession>
<reference evidence="1" key="1">
    <citation type="submission" date="2018-05" db="EMBL/GenBank/DDBJ databases">
        <authorList>
            <person name="Lanie J.A."/>
            <person name="Ng W.-L."/>
            <person name="Kazmierczak K.M."/>
            <person name="Andrzejewski T.M."/>
            <person name="Davidsen T.M."/>
            <person name="Wayne K.J."/>
            <person name="Tettelin H."/>
            <person name="Glass J.I."/>
            <person name="Rusch D."/>
            <person name="Podicherti R."/>
            <person name="Tsui H.-C.T."/>
            <person name="Winkler M.E."/>
        </authorList>
    </citation>
    <scope>NUCLEOTIDE SEQUENCE</scope>
</reference>
<name>A0A382C3D2_9ZZZZ</name>
<proteinExistence type="predicted"/>